<evidence type="ECO:0000313" key="3">
    <source>
        <dbReference type="Proteomes" id="UP001164929"/>
    </source>
</evidence>
<protein>
    <submittedName>
        <fullName evidence="1">Uncharacterized protein</fullName>
    </submittedName>
</protein>
<evidence type="ECO:0000313" key="2">
    <source>
        <dbReference type="EMBL" id="KAJ6970774.1"/>
    </source>
</evidence>
<organism evidence="1 3">
    <name type="scientific">Populus alba x Populus x berolinensis</name>
    <dbReference type="NCBI Taxonomy" id="444605"/>
    <lineage>
        <taxon>Eukaryota</taxon>
        <taxon>Viridiplantae</taxon>
        <taxon>Streptophyta</taxon>
        <taxon>Embryophyta</taxon>
        <taxon>Tracheophyta</taxon>
        <taxon>Spermatophyta</taxon>
        <taxon>Magnoliopsida</taxon>
        <taxon>eudicotyledons</taxon>
        <taxon>Gunneridae</taxon>
        <taxon>Pentapetalae</taxon>
        <taxon>rosids</taxon>
        <taxon>fabids</taxon>
        <taxon>Malpighiales</taxon>
        <taxon>Salicaceae</taxon>
        <taxon>Saliceae</taxon>
        <taxon>Populus</taxon>
    </lineage>
</organism>
<reference evidence="1" key="1">
    <citation type="journal article" date="2023" name="Mol. Ecol. Resour.">
        <title>Chromosome-level genome assembly of a triploid poplar Populus alba 'Berolinensis'.</title>
        <authorList>
            <person name="Chen S."/>
            <person name="Yu Y."/>
            <person name="Wang X."/>
            <person name="Wang S."/>
            <person name="Zhang T."/>
            <person name="Zhou Y."/>
            <person name="He R."/>
            <person name="Meng N."/>
            <person name="Wang Y."/>
            <person name="Liu W."/>
            <person name="Liu Z."/>
            <person name="Liu J."/>
            <person name="Guo Q."/>
            <person name="Huang H."/>
            <person name="Sederoff R.R."/>
            <person name="Wang G."/>
            <person name="Qu G."/>
            <person name="Chen S."/>
        </authorList>
    </citation>
    <scope>NUCLEOTIDE SEQUENCE</scope>
    <source>
        <strain evidence="1">SC-2020</strain>
    </source>
</reference>
<comment type="caution">
    <text evidence="1">The sequence shown here is derived from an EMBL/GenBank/DDBJ whole genome shotgun (WGS) entry which is preliminary data.</text>
</comment>
<gene>
    <name evidence="1" type="ORF">NC653_034954</name>
    <name evidence="2" type="ORF">NC653_035145</name>
</gene>
<proteinExistence type="predicted"/>
<accession>A0AAD6LP45</accession>
<dbReference type="AlphaFoldDB" id="A0AAD6LP45"/>
<dbReference type="Proteomes" id="UP001164929">
    <property type="component" value="Chromosome 15"/>
</dbReference>
<sequence length="36" mass="4112">MASILIDLDRDTKHSLVKMSRECIAYLSQTFLIVSI</sequence>
<dbReference type="EMBL" id="JAQIZT010000015">
    <property type="protein sequence ID" value="KAJ6970774.1"/>
    <property type="molecule type" value="Genomic_DNA"/>
</dbReference>
<keyword evidence="3" id="KW-1185">Reference proteome</keyword>
<name>A0AAD6LP45_9ROSI</name>
<dbReference type="EMBL" id="JAQIZT010000015">
    <property type="protein sequence ID" value="KAJ6970516.1"/>
    <property type="molecule type" value="Genomic_DNA"/>
</dbReference>
<evidence type="ECO:0000313" key="1">
    <source>
        <dbReference type="EMBL" id="KAJ6970516.1"/>
    </source>
</evidence>